<dbReference type="SMART" id="SM00726">
    <property type="entry name" value="UIM"/>
    <property type="match status" value="2"/>
</dbReference>
<reference evidence="3" key="1">
    <citation type="submission" date="2022-11" db="UniProtKB">
        <authorList>
            <consortium name="WormBaseParasite"/>
        </authorList>
    </citation>
    <scope>IDENTIFICATION</scope>
</reference>
<name>A0A914V6T9_9BILA</name>
<keyword evidence="2" id="KW-1185">Reference proteome</keyword>
<feature type="compositionally biased region" description="Polar residues" evidence="1">
    <location>
        <begin position="284"/>
        <end position="293"/>
    </location>
</feature>
<feature type="compositionally biased region" description="Basic and acidic residues" evidence="1">
    <location>
        <begin position="170"/>
        <end position="180"/>
    </location>
</feature>
<dbReference type="PROSITE" id="PS50330">
    <property type="entry name" value="UIM"/>
    <property type="match status" value="2"/>
</dbReference>
<sequence length="316" mass="33817">MTQENNKLFMKLHQVQPKGSAKFISGIRVAHLALKHRQNRNHKMRIVMFVGSPMNDVDQAELVKQAKKLKKEKVHVDVVCFGEADSDNSEKLTTFIDTLNGKDGTGSHLVVVPSGSALTEALVSSPVCRGEDGGAAPVAVPGGGGAFDFGIDAGDDPELAMALRVSLEEQRHRQEQEARQAAESAGDAGGQVQPMDAQPVGQVDDPGMMTEEQQLEWALRMSMQDAGAESMDIASTESEQATSSAQEDEDLGQLMSDPEMLRELVANLPGVDPDSQIIRDAVEQATNASQQKKNAGKKDDEGHGGQKKDDQGSSAS</sequence>
<dbReference type="GO" id="GO:0005829">
    <property type="term" value="C:cytosol"/>
    <property type="evidence" value="ECO:0007669"/>
    <property type="project" value="TreeGrafter"/>
</dbReference>
<dbReference type="Gene3D" id="6.10.250.380">
    <property type="match status" value="1"/>
</dbReference>
<dbReference type="SUPFAM" id="SSF53300">
    <property type="entry name" value="vWA-like"/>
    <property type="match status" value="1"/>
</dbReference>
<dbReference type="Gene3D" id="3.40.50.410">
    <property type="entry name" value="von Willebrand factor, type A domain"/>
    <property type="match status" value="1"/>
</dbReference>
<feature type="compositionally biased region" description="Low complexity" evidence="1">
    <location>
        <begin position="234"/>
        <end position="245"/>
    </location>
</feature>
<organism evidence="2 3">
    <name type="scientific">Plectus sambesii</name>
    <dbReference type="NCBI Taxonomy" id="2011161"/>
    <lineage>
        <taxon>Eukaryota</taxon>
        <taxon>Metazoa</taxon>
        <taxon>Ecdysozoa</taxon>
        <taxon>Nematoda</taxon>
        <taxon>Chromadorea</taxon>
        <taxon>Plectida</taxon>
        <taxon>Plectina</taxon>
        <taxon>Plectoidea</taxon>
        <taxon>Plectidae</taxon>
        <taxon>Plectus</taxon>
    </lineage>
</organism>
<accession>A0A914V6T9</accession>
<dbReference type="AlphaFoldDB" id="A0A914V6T9"/>
<dbReference type="PANTHER" id="PTHR10223">
    <property type="entry name" value="26S PROTEASOME NON-ATPASE REGULATORY SUBUNIT 4"/>
    <property type="match status" value="1"/>
</dbReference>
<dbReference type="InterPro" id="IPR027040">
    <property type="entry name" value="PSMD4"/>
</dbReference>
<evidence type="ECO:0000313" key="3">
    <source>
        <dbReference type="WBParaSite" id="PSAMB.scaffold1600size29522.g14064.t1"/>
    </source>
</evidence>
<dbReference type="GO" id="GO:0008540">
    <property type="term" value="C:proteasome regulatory particle, base subcomplex"/>
    <property type="evidence" value="ECO:0007669"/>
    <property type="project" value="TreeGrafter"/>
</dbReference>
<dbReference type="GO" id="GO:0005634">
    <property type="term" value="C:nucleus"/>
    <property type="evidence" value="ECO:0007669"/>
    <property type="project" value="TreeGrafter"/>
</dbReference>
<protein>
    <submittedName>
        <fullName evidence="3">26S proteasome non-ATPase regulatory subunit 4</fullName>
    </submittedName>
</protein>
<proteinExistence type="predicted"/>
<dbReference type="PANTHER" id="PTHR10223:SF0">
    <property type="entry name" value="26S PROTEASOME NON-ATPASE REGULATORY SUBUNIT 4"/>
    <property type="match status" value="1"/>
</dbReference>
<dbReference type="InterPro" id="IPR036465">
    <property type="entry name" value="vWFA_dom_sf"/>
</dbReference>
<feature type="region of interest" description="Disordered" evidence="1">
    <location>
        <begin position="170"/>
        <end position="194"/>
    </location>
</feature>
<dbReference type="InterPro" id="IPR003903">
    <property type="entry name" value="UIM_dom"/>
</dbReference>
<dbReference type="GO" id="GO:0031593">
    <property type="term" value="F:polyubiquitin modification-dependent protein binding"/>
    <property type="evidence" value="ECO:0007669"/>
    <property type="project" value="TreeGrafter"/>
</dbReference>
<feature type="region of interest" description="Disordered" evidence="1">
    <location>
        <begin position="224"/>
        <end position="316"/>
    </location>
</feature>
<dbReference type="WBParaSite" id="PSAMB.scaffold1600size29522.g14064.t1">
    <property type="protein sequence ID" value="PSAMB.scaffold1600size29522.g14064.t1"/>
    <property type="gene ID" value="PSAMB.scaffold1600size29522.g14064"/>
</dbReference>
<evidence type="ECO:0000313" key="2">
    <source>
        <dbReference type="Proteomes" id="UP000887566"/>
    </source>
</evidence>
<evidence type="ECO:0000256" key="1">
    <source>
        <dbReference type="SAM" id="MobiDB-lite"/>
    </source>
</evidence>
<feature type="compositionally biased region" description="Basic and acidic residues" evidence="1">
    <location>
        <begin position="296"/>
        <end position="316"/>
    </location>
</feature>
<dbReference type="GO" id="GO:0043161">
    <property type="term" value="P:proteasome-mediated ubiquitin-dependent protein catabolic process"/>
    <property type="evidence" value="ECO:0007669"/>
    <property type="project" value="TreeGrafter"/>
</dbReference>
<dbReference type="Proteomes" id="UP000887566">
    <property type="component" value="Unplaced"/>
</dbReference>
<dbReference type="Gene3D" id="6.10.300.40">
    <property type="match status" value="1"/>
</dbReference>